<name>A0A2G9HTV5_9LAMI</name>
<dbReference type="PROSITE" id="PS00010">
    <property type="entry name" value="ASX_HYDROXYL"/>
    <property type="match status" value="1"/>
</dbReference>
<dbReference type="EMBL" id="NKXS01001035">
    <property type="protein sequence ID" value="PIN20962.1"/>
    <property type="molecule type" value="Genomic_DNA"/>
</dbReference>
<dbReference type="PROSITE" id="PS01187">
    <property type="entry name" value="EGF_CA"/>
    <property type="match status" value="1"/>
</dbReference>
<dbReference type="STRING" id="429701.A0A2G9HTV5"/>
<dbReference type="InterPro" id="IPR008271">
    <property type="entry name" value="Ser/Thr_kinase_AS"/>
</dbReference>
<dbReference type="Pfam" id="PF13947">
    <property type="entry name" value="GUB_WAK_bind"/>
    <property type="match status" value="1"/>
</dbReference>
<evidence type="ECO:0000259" key="21">
    <source>
        <dbReference type="PROSITE" id="PS50011"/>
    </source>
</evidence>
<evidence type="ECO:0000256" key="20">
    <source>
        <dbReference type="SAM" id="Phobius"/>
    </source>
</evidence>
<dbReference type="PROSITE" id="PS00108">
    <property type="entry name" value="PROTEIN_KINASE_ST"/>
    <property type="match status" value="1"/>
</dbReference>
<dbReference type="AlphaFoldDB" id="A0A2G9HTV5"/>
<keyword evidence="24" id="KW-1185">Reference proteome</keyword>
<keyword evidence="3 19" id="KW-0245">EGF-like domain</keyword>
<dbReference type="SMART" id="SM00179">
    <property type="entry name" value="EGF_CA"/>
    <property type="match status" value="2"/>
</dbReference>
<dbReference type="SUPFAM" id="SSF57184">
    <property type="entry name" value="Growth factor receptor domain"/>
    <property type="match status" value="1"/>
</dbReference>
<comment type="function">
    <text evidence="18">Serine/threonine-protein kinase that may function as a signaling receptor of extracellular matrix component. Binding to pectin may have significance in the control of cell expansion, morphogenesis and development.</text>
</comment>
<evidence type="ECO:0000256" key="8">
    <source>
        <dbReference type="ARBA" id="ARBA00022737"/>
    </source>
</evidence>
<dbReference type="InterPro" id="IPR011009">
    <property type="entry name" value="Kinase-like_dom_sf"/>
</dbReference>
<keyword evidence="7" id="KW-0732">Signal</keyword>
<dbReference type="GO" id="GO:0004674">
    <property type="term" value="F:protein serine/threonine kinase activity"/>
    <property type="evidence" value="ECO:0007669"/>
    <property type="project" value="UniProtKB-KW"/>
</dbReference>
<dbReference type="Pfam" id="PF00069">
    <property type="entry name" value="Pkinase"/>
    <property type="match status" value="1"/>
</dbReference>
<evidence type="ECO:0000256" key="19">
    <source>
        <dbReference type="PROSITE-ProRule" id="PRU00076"/>
    </source>
</evidence>
<dbReference type="GO" id="GO:0106310">
    <property type="term" value="F:protein serine kinase activity"/>
    <property type="evidence" value="ECO:0007669"/>
    <property type="project" value="RHEA"/>
</dbReference>
<evidence type="ECO:0000256" key="18">
    <source>
        <dbReference type="ARBA" id="ARBA00058961"/>
    </source>
</evidence>
<dbReference type="Gene3D" id="3.30.200.20">
    <property type="entry name" value="Phosphorylase Kinase, domain 1"/>
    <property type="match status" value="1"/>
</dbReference>
<dbReference type="GO" id="GO:0005524">
    <property type="term" value="F:ATP binding"/>
    <property type="evidence" value="ECO:0007669"/>
    <property type="project" value="UniProtKB-KW"/>
</dbReference>
<evidence type="ECO:0000256" key="15">
    <source>
        <dbReference type="ARBA" id="ARBA00023180"/>
    </source>
</evidence>
<evidence type="ECO:0000256" key="2">
    <source>
        <dbReference type="ARBA" id="ARBA00022527"/>
    </source>
</evidence>
<dbReference type="EC" id="2.7.11.1" evidence="23"/>
<dbReference type="InterPro" id="IPR001881">
    <property type="entry name" value="EGF-like_Ca-bd_dom"/>
</dbReference>
<dbReference type="GO" id="GO:0030247">
    <property type="term" value="F:polysaccharide binding"/>
    <property type="evidence" value="ECO:0007669"/>
    <property type="project" value="InterPro"/>
</dbReference>
<dbReference type="OrthoDB" id="892609at2759"/>
<keyword evidence="5 23" id="KW-0808">Transferase</keyword>
<dbReference type="PROSITE" id="PS50011">
    <property type="entry name" value="PROTEIN_KINASE_DOM"/>
    <property type="match status" value="1"/>
</dbReference>
<evidence type="ECO:0000259" key="22">
    <source>
        <dbReference type="PROSITE" id="PS50026"/>
    </source>
</evidence>
<evidence type="ECO:0000313" key="24">
    <source>
        <dbReference type="Proteomes" id="UP000231279"/>
    </source>
</evidence>
<dbReference type="Gene3D" id="2.10.25.10">
    <property type="entry name" value="Laminin"/>
    <property type="match status" value="2"/>
</dbReference>
<evidence type="ECO:0000256" key="10">
    <source>
        <dbReference type="ARBA" id="ARBA00022777"/>
    </source>
</evidence>
<dbReference type="SUPFAM" id="SSF57196">
    <property type="entry name" value="EGF/Laminin"/>
    <property type="match status" value="1"/>
</dbReference>
<keyword evidence="6 20" id="KW-0812">Transmembrane</keyword>
<keyword evidence="2 23" id="KW-0723">Serine/threonine-protein kinase</keyword>
<dbReference type="GO" id="GO:0005509">
    <property type="term" value="F:calcium ion binding"/>
    <property type="evidence" value="ECO:0007669"/>
    <property type="project" value="InterPro"/>
</dbReference>
<comment type="catalytic activity">
    <reaction evidence="17">
        <text>L-threonyl-[protein] + ATP = O-phospho-L-threonyl-[protein] + ADP + H(+)</text>
        <dbReference type="Rhea" id="RHEA:46608"/>
        <dbReference type="Rhea" id="RHEA-COMP:11060"/>
        <dbReference type="Rhea" id="RHEA-COMP:11605"/>
        <dbReference type="ChEBI" id="CHEBI:15378"/>
        <dbReference type="ChEBI" id="CHEBI:30013"/>
        <dbReference type="ChEBI" id="CHEBI:30616"/>
        <dbReference type="ChEBI" id="CHEBI:61977"/>
        <dbReference type="ChEBI" id="CHEBI:456216"/>
    </reaction>
</comment>
<dbReference type="SMART" id="SM00220">
    <property type="entry name" value="S_TKc"/>
    <property type="match status" value="1"/>
</dbReference>
<dbReference type="InterPro" id="IPR025287">
    <property type="entry name" value="WAK_GUB"/>
</dbReference>
<dbReference type="InterPro" id="IPR000742">
    <property type="entry name" value="EGF"/>
</dbReference>
<dbReference type="GO" id="GO:0005886">
    <property type="term" value="C:plasma membrane"/>
    <property type="evidence" value="ECO:0007669"/>
    <property type="project" value="TreeGrafter"/>
</dbReference>
<evidence type="ECO:0000256" key="14">
    <source>
        <dbReference type="ARBA" id="ARBA00023157"/>
    </source>
</evidence>
<accession>A0A2G9HTV5</accession>
<dbReference type="Pfam" id="PF07645">
    <property type="entry name" value="EGF_CA"/>
    <property type="match status" value="1"/>
</dbReference>
<keyword evidence="10 23" id="KW-0418">Kinase</keyword>
<keyword evidence="12 20" id="KW-1133">Transmembrane helix</keyword>
<dbReference type="CDD" id="cd14066">
    <property type="entry name" value="STKc_IRAK"/>
    <property type="match status" value="1"/>
</dbReference>
<evidence type="ECO:0000256" key="11">
    <source>
        <dbReference type="ARBA" id="ARBA00022840"/>
    </source>
</evidence>
<feature type="domain" description="EGF-like" evidence="22">
    <location>
        <begin position="285"/>
        <end position="318"/>
    </location>
</feature>
<evidence type="ECO:0000256" key="9">
    <source>
        <dbReference type="ARBA" id="ARBA00022741"/>
    </source>
</evidence>
<dbReference type="PROSITE" id="PS50026">
    <property type="entry name" value="EGF_3"/>
    <property type="match status" value="1"/>
</dbReference>
<dbReference type="InterPro" id="IPR000719">
    <property type="entry name" value="Prot_kinase_dom"/>
</dbReference>
<comment type="caution">
    <text evidence="19">Lacks conserved residue(s) required for the propagation of feature annotation.</text>
</comment>
<evidence type="ECO:0000256" key="1">
    <source>
        <dbReference type="ARBA" id="ARBA00004479"/>
    </source>
</evidence>
<evidence type="ECO:0000256" key="13">
    <source>
        <dbReference type="ARBA" id="ARBA00023136"/>
    </source>
</evidence>
<evidence type="ECO:0000256" key="6">
    <source>
        <dbReference type="ARBA" id="ARBA00022692"/>
    </source>
</evidence>
<evidence type="ECO:0000256" key="4">
    <source>
        <dbReference type="ARBA" id="ARBA00022553"/>
    </source>
</evidence>
<dbReference type="FunFam" id="1.10.510.10:FF:000084">
    <property type="entry name" value="Wall-associated receptor kinase 2"/>
    <property type="match status" value="1"/>
</dbReference>
<comment type="caution">
    <text evidence="23">The sequence shown here is derived from an EMBL/GenBank/DDBJ whole genome shotgun (WGS) entry which is preliminary data.</text>
</comment>
<dbReference type="PANTHER" id="PTHR27005">
    <property type="entry name" value="WALL-ASSOCIATED RECEPTOR KINASE-LIKE 21"/>
    <property type="match status" value="1"/>
</dbReference>
<dbReference type="FunFam" id="2.10.25.10:FF:000038">
    <property type="entry name" value="Fibrillin 2"/>
    <property type="match status" value="1"/>
</dbReference>
<evidence type="ECO:0000256" key="12">
    <source>
        <dbReference type="ARBA" id="ARBA00022989"/>
    </source>
</evidence>
<dbReference type="InterPro" id="IPR049883">
    <property type="entry name" value="NOTCH1_EGF-like"/>
</dbReference>
<proteinExistence type="predicted"/>
<evidence type="ECO:0000256" key="16">
    <source>
        <dbReference type="ARBA" id="ARBA00047558"/>
    </source>
</evidence>
<feature type="domain" description="Protein kinase" evidence="21">
    <location>
        <begin position="410"/>
        <end position="690"/>
    </location>
</feature>
<comment type="catalytic activity">
    <reaction evidence="16">
        <text>L-seryl-[protein] + ATP = O-phospho-L-seryl-[protein] + ADP + H(+)</text>
        <dbReference type="Rhea" id="RHEA:17989"/>
        <dbReference type="Rhea" id="RHEA-COMP:9863"/>
        <dbReference type="Rhea" id="RHEA-COMP:11604"/>
        <dbReference type="ChEBI" id="CHEBI:15378"/>
        <dbReference type="ChEBI" id="CHEBI:29999"/>
        <dbReference type="ChEBI" id="CHEBI:30616"/>
        <dbReference type="ChEBI" id="CHEBI:83421"/>
        <dbReference type="ChEBI" id="CHEBI:456216"/>
    </reaction>
</comment>
<dbReference type="FunFam" id="3.30.200.20:FF:000043">
    <property type="entry name" value="Wall-associated receptor kinase 2"/>
    <property type="match status" value="1"/>
</dbReference>
<protein>
    <submittedName>
        <fullName evidence="23">Serine/threonine protein kinase</fullName>
        <ecNumber evidence="23">2.7.11.1</ecNumber>
    </submittedName>
</protein>
<dbReference type="SUPFAM" id="SSF56112">
    <property type="entry name" value="Protein kinase-like (PK-like)"/>
    <property type="match status" value="1"/>
</dbReference>
<keyword evidence="9" id="KW-0547">Nucleotide-binding</keyword>
<dbReference type="InterPro" id="IPR018097">
    <property type="entry name" value="EGF_Ca-bd_CS"/>
</dbReference>
<dbReference type="PANTHER" id="PTHR27005:SF515">
    <property type="entry name" value="WALL-ASSOCIATED RECEPTOR KINASE-LIKE 10-RELATED"/>
    <property type="match status" value="1"/>
</dbReference>
<reference evidence="24" key="1">
    <citation type="journal article" date="2018" name="Gigascience">
        <title>Genome assembly of the Pink Ipe (Handroanthus impetiginosus, Bignoniaceae), a highly valued, ecologically keystone Neotropical timber forest tree.</title>
        <authorList>
            <person name="Silva-Junior O.B."/>
            <person name="Grattapaglia D."/>
            <person name="Novaes E."/>
            <person name="Collevatti R.G."/>
        </authorList>
    </citation>
    <scope>NUCLEOTIDE SEQUENCE [LARGE SCALE GENOMIC DNA]</scope>
    <source>
        <strain evidence="24">cv. UFG-1</strain>
    </source>
</reference>
<keyword evidence="8" id="KW-0677">Repeat</keyword>
<keyword evidence="13 20" id="KW-0472">Membrane</keyword>
<evidence type="ECO:0000256" key="17">
    <source>
        <dbReference type="ARBA" id="ARBA00047951"/>
    </source>
</evidence>
<keyword evidence="15" id="KW-0325">Glycoprotein</keyword>
<dbReference type="InterPro" id="IPR009030">
    <property type="entry name" value="Growth_fac_rcpt_cys_sf"/>
</dbReference>
<keyword evidence="14" id="KW-1015">Disulfide bond</keyword>
<dbReference type="InterPro" id="IPR045274">
    <property type="entry name" value="WAK-like"/>
</dbReference>
<keyword evidence="4" id="KW-0597">Phosphoprotein</keyword>
<dbReference type="SMART" id="SM00181">
    <property type="entry name" value="EGF"/>
    <property type="match status" value="2"/>
</dbReference>
<evidence type="ECO:0000256" key="3">
    <source>
        <dbReference type="ARBA" id="ARBA00022536"/>
    </source>
</evidence>
<feature type="transmembrane region" description="Helical" evidence="20">
    <location>
        <begin position="340"/>
        <end position="358"/>
    </location>
</feature>
<dbReference type="CDD" id="cd00054">
    <property type="entry name" value="EGF_CA"/>
    <property type="match status" value="2"/>
</dbReference>
<dbReference type="InterPro" id="IPR000152">
    <property type="entry name" value="EGF-type_Asp/Asn_hydroxyl_site"/>
</dbReference>
<sequence length="743" mass="82134">MEHEISRPVNEVTPPPPFHREEIINIAKPGCPTKCGNLRVPYPFGIGSNCSVNPWFDIDCDTSVDPPNMLVSSRNEFHLIDISESQIQIKNHFLTSLCGNRSMNFTLDFSETPYTFSDANKLTHTGCLAVLEGLSHRYVAPNLTLNNSAGGCVSFCSDDDQFRGRSCPGNGCCQIPIPKGTVFLKSFISCLEDRWGNVKSKPCSYSFIGGKDNLTFEADSGLSEGAVVLDWRMGTENCSQARNSSDFGCHGNSVCIDADAGVGGYRCSCLKGYQGNPYLPPGCLDIDECINNPCHSTAICVNNPGSFICECRRGYRGDARRNGAGCFQMTWSKLSRGLDAWMVFLVLYTVFLILRKFVRKRNLKNRRKKFFKQNGGLLLQQQTSVQEGQTILGNTRIFTAKELEKATDQFNESRILGRGGQGTVYKGMLSDGQIVAIKKCQLVDDHKSKHLVEQFINEVVLLLQISHRNVVKLLGCCLEEEVPHLVYEFVPNGTLFHHIHDDSNGPEFPFSWNNCLKIAADVAGALAYLHTATSLPILHRDIKSSNILLDEKYVAKVSDFGIAKSLAIGQTHITTFANGTFGYIDPEYFQSCQLTEKSDVYSFGVVLVELLTGLVAVIPSTIEEDAKGLASHSQSAMNEDNLDSILDARVAAEGEKEGEVAVAKLANRCLNFNGKERPNMKEVAMELENLRRAQMGSTVDTRLQEDSEIFSKGNYDYGWTSTKEFGTRSTSASDIHPITFDTI</sequence>
<dbReference type="Proteomes" id="UP000231279">
    <property type="component" value="Unassembled WGS sequence"/>
</dbReference>
<gene>
    <name evidence="23" type="ORF">CDL12_06357</name>
</gene>
<keyword evidence="11" id="KW-0067">ATP-binding</keyword>
<comment type="subcellular location">
    <subcellularLocation>
        <location evidence="1">Membrane</location>
        <topology evidence="1">Single-pass type I membrane protein</topology>
    </subcellularLocation>
</comment>
<dbReference type="Gene3D" id="1.10.510.10">
    <property type="entry name" value="Transferase(Phosphotransferase) domain 1"/>
    <property type="match status" value="1"/>
</dbReference>
<organism evidence="23 24">
    <name type="scientific">Handroanthus impetiginosus</name>
    <dbReference type="NCBI Taxonomy" id="429701"/>
    <lineage>
        <taxon>Eukaryota</taxon>
        <taxon>Viridiplantae</taxon>
        <taxon>Streptophyta</taxon>
        <taxon>Embryophyta</taxon>
        <taxon>Tracheophyta</taxon>
        <taxon>Spermatophyta</taxon>
        <taxon>Magnoliopsida</taxon>
        <taxon>eudicotyledons</taxon>
        <taxon>Gunneridae</taxon>
        <taxon>Pentapetalae</taxon>
        <taxon>asterids</taxon>
        <taxon>lamiids</taxon>
        <taxon>Lamiales</taxon>
        <taxon>Bignoniaceae</taxon>
        <taxon>Crescentiina</taxon>
        <taxon>Tabebuia alliance</taxon>
        <taxon>Handroanthus</taxon>
    </lineage>
</organism>
<evidence type="ECO:0000313" key="23">
    <source>
        <dbReference type="EMBL" id="PIN20962.1"/>
    </source>
</evidence>
<evidence type="ECO:0000256" key="5">
    <source>
        <dbReference type="ARBA" id="ARBA00022679"/>
    </source>
</evidence>
<dbReference type="GO" id="GO:0007166">
    <property type="term" value="P:cell surface receptor signaling pathway"/>
    <property type="evidence" value="ECO:0007669"/>
    <property type="project" value="InterPro"/>
</dbReference>
<evidence type="ECO:0000256" key="7">
    <source>
        <dbReference type="ARBA" id="ARBA00022729"/>
    </source>
</evidence>